<keyword evidence="2" id="KW-1185">Reference proteome</keyword>
<dbReference type="PANTHER" id="PTHR28110:SF1">
    <property type="entry name" value="TRANSMEMBRANE PROTEIN"/>
    <property type="match status" value="1"/>
</dbReference>
<reference evidence="2" key="1">
    <citation type="submission" date="2016-03" db="EMBL/GenBank/DDBJ databases">
        <authorList>
            <person name="Devillers Hugo."/>
        </authorList>
    </citation>
    <scope>NUCLEOTIDE SEQUENCE [LARGE SCALE GENOMIC DNA]</scope>
</reference>
<evidence type="ECO:0000313" key="2">
    <source>
        <dbReference type="Proteomes" id="UP000189911"/>
    </source>
</evidence>
<dbReference type="Proteomes" id="UP000189911">
    <property type="component" value="Chromosome H"/>
</dbReference>
<gene>
    <name evidence="1" type="ORF">LANO_0H15434G</name>
</gene>
<dbReference type="PANTHER" id="PTHR28110">
    <property type="entry name" value="TRANSMEMBRANE PROTEIN"/>
    <property type="match status" value="1"/>
</dbReference>
<dbReference type="OrthoDB" id="4347at2759"/>
<dbReference type="InterPro" id="IPR055323">
    <property type="entry name" value="C57A10.07/YOR238W"/>
</dbReference>
<protein>
    <submittedName>
        <fullName evidence="1">LANO_0H15434g1_1</fullName>
    </submittedName>
</protein>
<proteinExistence type="predicted"/>
<evidence type="ECO:0000313" key="1">
    <source>
        <dbReference type="EMBL" id="SCV05799.1"/>
    </source>
</evidence>
<name>A0A1G4KMS3_9SACH</name>
<dbReference type="GO" id="GO:0005737">
    <property type="term" value="C:cytoplasm"/>
    <property type="evidence" value="ECO:0007669"/>
    <property type="project" value="TreeGrafter"/>
</dbReference>
<sequence length="295" mass="33632">MIKTHLVIVPCHSVWKIDQGLEPDNYGQSFKQWHLAPFQHEGRDHLSFIMHSLMAIDALLEDTTGSLLLFSGSCTKEEAGPVSEAQSYFLHARKLLNAVANGFELPAALSSHRDISKYCSRITKKMNNQNLTVDELFAKHIATEEFALDSLENLLYSIVNFQAATSNCPSKVTIAGFGFKKKRFQDYHTIAIDYPASQLNYLSYEPQPIYTDVEQLEAYNRDLDIQESRNALDLYKVDWYGSKDPLLSKKLKRNPFKSKANYTLPFSIKNPINDDQAFFRNTIQHKMPWSAGAQI</sequence>
<dbReference type="EMBL" id="LT598447">
    <property type="protein sequence ID" value="SCV05799.1"/>
    <property type="molecule type" value="Genomic_DNA"/>
</dbReference>
<accession>A0A1G4KMS3</accession>
<organism evidence="1 2">
    <name type="scientific">Lachancea nothofagi CBS 11611</name>
    <dbReference type="NCBI Taxonomy" id="1266666"/>
    <lineage>
        <taxon>Eukaryota</taxon>
        <taxon>Fungi</taxon>
        <taxon>Dikarya</taxon>
        <taxon>Ascomycota</taxon>
        <taxon>Saccharomycotina</taxon>
        <taxon>Saccharomycetes</taxon>
        <taxon>Saccharomycetales</taxon>
        <taxon>Saccharomycetaceae</taxon>
        <taxon>Lachancea</taxon>
    </lineage>
</organism>
<dbReference type="AlphaFoldDB" id="A0A1G4KMS3"/>